<dbReference type="InterPro" id="IPR016187">
    <property type="entry name" value="CTDL_fold"/>
</dbReference>
<name>C3ZEF9_BRAFL</name>
<accession>C3ZEF9</accession>
<dbReference type="InParanoid" id="C3ZEF9"/>
<dbReference type="InterPro" id="IPR001304">
    <property type="entry name" value="C-type_lectin-like"/>
</dbReference>
<dbReference type="InterPro" id="IPR016186">
    <property type="entry name" value="C-type_lectin-like/link_sf"/>
</dbReference>
<dbReference type="PROSITE" id="PS00615">
    <property type="entry name" value="C_TYPE_LECTIN_1"/>
    <property type="match status" value="1"/>
</dbReference>
<feature type="domain" description="C-type lectin" evidence="2">
    <location>
        <begin position="16"/>
        <end position="139"/>
    </location>
</feature>
<dbReference type="PANTHER" id="PTHR22801:SF63">
    <property type="entry name" value="C-TYPE LECTIN DOMAIN-CONTAINING PROTEIN"/>
    <property type="match status" value="1"/>
</dbReference>
<evidence type="ECO:0000313" key="3">
    <source>
        <dbReference type="EMBL" id="EEN49115.1"/>
    </source>
</evidence>
<dbReference type="InterPro" id="IPR018378">
    <property type="entry name" value="C-type_lectin_CS"/>
</dbReference>
<dbReference type="InterPro" id="IPR050801">
    <property type="entry name" value="Ca-Dep_Lectins_ImmuneDev"/>
</dbReference>
<protein>
    <recommendedName>
        <fullName evidence="2">C-type lectin domain-containing protein</fullName>
    </recommendedName>
</protein>
<dbReference type="SUPFAM" id="SSF56436">
    <property type="entry name" value="C-type lectin-like"/>
    <property type="match status" value="1"/>
</dbReference>
<dbReference type="eggNOG" id="KOG4297">
    <property type="taxonomic scope" value="Eukaryota"/>
</dbReference>
<proteinExistence type="predicted"/>
<dbReference type="Pfam" id="PF00059">
    <property type="entry name" value="Lectin_C"/>
    <property type="match status" value="1"/>
</dbReference>
<organism>
    <name type="scientific">Branchiostoma floridae</name>
    <name type="common">Florida lancelet</name>
    <name type="synonym">Amphioxus</name>
    <dbReference type="NCBI Taxonomy" id="7739"/>
    <lineage>
        <taxon>Eukaryota</taxon>
        <taxon>Metazoa</taxon>
        <taxon>Chordata</taxon>
        <taxon>Cephalochordata</taxon>
        <taxon>Leptocardii</taxon>
        <taxon>Amphioxiformes</taxon>
        <taxon>Branchiostomatidae</taxon>
        <taxon>Branchiostoma</taxon>
    </lineage>
</organism>
<dbReference type="AlphaFoldDB" id="C3ZEF9"/>
<dbReference type="EMBL" id="GG666612">
    <property type="protein sequence ID" value="EEN49115.1"/>
    <property type="molecule type" value="Genomic_DNA"/>
</dbReference>
<dbReference type="SMART" id="SM00034">
    <property type="entry name" value="CLECT"/>
    <property type="match status" value="1"/>
</dbReference>
<gene>
    <name evidence="3" type="ORF">BRAFLDRAFT_210040</name>
</gene>
<evidence type="ECO:0000256" key="1">
    <source>
        <dbReference type="ARBA" id="ARBA00023157"/>
    </source>
</evidence>
<dbReference type="PROSITE" id="PS50041">
    <property type="entry name" value="C_TYPE_LECTIN_2"/>
    <property type="match status" value="1"/>
</dbReference>
<feature type="non-terminal residue" evidence="3">
    <location>
        <position position="140"/>
    </location>
</feature>
<dbReference type="Gene3D" id="3.10.100.10">
    <property type="entry name" value="Mannose-Binding Protein A, subunit A"/>
    <property type="match status" value="1"/>
</dbReference>
<keyword evidence="1" id="KW-1015">Disulfide bond</keyword>
<sequence>MDDHISPGCPSGYTSYDGTFFKAYNQAKTYSQARHVCEDDGGLLAMPKNQDLDTFLVKLKNSVDSGEYFWFGLSDELGEGEWMWVDWTPYNATSDWGNWQPGQPDDAFGAGEDCVHYVSARGRGWNDLRCDTTLKFICQL</sequence>
<dbReference type="PANTHER" id="PTHR22801">
    <property type="entry name" value="LITHOSTATHINE"/>
    <property type="match status" value="1"/>
</dbReference>
<evidence type="ECO:0000259" key="2">
    <source>
        <dbReference type="PROSITE" id="PS50041"/>
    </source>
</evidence>
<reference evidence="3" key="1">
    <citation type="journal article" date="2008" name="Nature">
        <title>The amphioxus genome and the evolution of the chordate karyotype.</title>
        <authorList>
            <consortium name="US DOE Joint Genome Institute (JGI-PGF)"/>
            <person name="Putnam N.H."/>
            <person name="Butts T."/>
            <person name="Ferrier D.E.K."/>
            <person name="Furlong R.F."/>
            <person name="Hellsten U."/>
            <person name="Kawashima T."/>
            <person name="Robinson-Rechavi M."/>
            <person name="Shoguchi E."/>
            <person name="Terry A."/>
            <person name="Yu J.-K."/>
            <person name="Benito-Gutierrez E.L."/>
            <person name="Dubchak I."/>
            <person name="Garcia-Fernandez J."/>
            <person name="Gibson-Brown J.J."/>
            <person name="Grigoriev I.V."/>
            <person name="Horton A.C."/>
            <person name="de Jong P.J."/>
            <person name="Jurka J."/>
            <person name="Kapitonov V.V."/>
            <person name="Kohara Y."/>
            <person name="Kuroki Y."/>
            <person name="Lindquist E."/>
            <person name="Lucas S."/>
            <person name="Osoegawa K."/>
            <person name="Pennacchio L.A."/>
            <person name="Salamov A.A."/>
            <person name="Satou Y."/>
            <person name="Sauka-Spengler T."/>
            <person name="Schmutz J."/>
            <person name="Shin-I T."/>
            <person name="Toyoda A."/>
            <person name="Bronner-Fraser M."/>
            <person name="Fujiyama A."/>
            <person name="Holland L.Z."/>
            <person name="Holland P.W.H."/>
            <person name="Satoh N."/>
            <person name="Rokhsar D.S."/>
        </authorList>
    </citation>
    <scope>NUCLEOTIDE SEQUENCE [LARGE SCALE GENOMIC DNA]</scope>
    <source>
        <strain evidence="3">S238N-H82</strain>
        <tissue evidence="3">Testes</tissue>
    </source>
</reference>